<dbReference type="EMBL" id="JAAAJB010000355">
    <property type="protein sequence ID" value="KAG0257597.1"/>
    <property type="molecule type" value="Genomic_DNA"/>
</dbReference>
<protein>
    <recommendedName>
        <fullName evidence="1">HNH nuclease domain-containing protein</fullName>
    </recommendedName>
</protein>
<organism evidence="2 3">
    <name type="scientific">Actinomortierella ambigua</name>
    <dbReference type="NCBI Taxonomy" id="1343610"/>
    <lineage>
        <taxon>Eukaryota</taxon>
        <taxon>Fungi</taxon>
        <taxon>Fungi incertae sedis</taxon>
        <taxon>Mucoromycota</taxon>
        <taxon>Mortierellomycotina</taxon>
        <taxon>Mortierellomycetes</taxon>
        <taxon>Mortierellales</taxon>
        <taxon>Mortierellaceae</taxon>
        <taxon>Actinomortierella</taxon>
    </lineage>
</organism>
<dbReference type="InterPro" id="IPR003615">
    <property type="entry name" value="HNH_nuc"/>
</dbReference>
<accession>A0A9P6U3H0</accession>
<evidence type="ECO:0000259" key="1">
    <source>
        <dbReference type="SMART" id="SM00507"/>
    </source>
</evidence>
<keyword evidence="3" id="KW-1185">Reference proteome</keyword>
<proteinExistence type="predicted"/>
<name>A0A9P6U3H0_9FUNG</name>
<reference evidence="2" key="1">
    <citation type="journal article" date="2020" name="Fungal Divers.">
        <title>Resolving the Mortierellaceae phylogeny through synthesis of multi-gene phylogenetics and phylogenomics.</title>
        <authorList>
            <person name="Vandepol N."/>
            <person name="Liber J."/>
            <person name="Desiro A."/>
            <person name="Na H."/>
            <person name="Kennedy M."/>
            <person name="Barry K."/>
            <person name="Grigoriev I.V."/>
            <person name="Miller A.N."/>
            <person name="O'Donnell K."/>
            <person name="Stajich J.E."/>
            <person name="Bonito G."/>
        </authorList>
    </citation>
    <scope>NUCLEOTIDE SEQUENCE</scope>
    <source>
        <strain evidence="2">BC1065</strain>
    </source>
</reference>
<dbReference type="OrthoDB" id="10067381at2759"/>
<dbReference type="Proteomes" id="UP000807716">
    <property type="component" value="Unassembled WGS sequence"/>
</dbReference>
<gene>
    <name evidence="2" type="ORF">DFQ27_005038</name>
</gene>
<dbReference type="AlphaFoldDB" id="A0A9P6U3H0"/>
<sequence length="187" mass="21179">MLRLAVTKTWSTHIGTPRTMDTKSTQWKALRQQVLLRDNYACRFCGVRASKYRVCDHIDGNPSHNDLANLGINCPLCDSIRHCGLAGIHGVLSLGLSRMSQKDINLRTLQLFRETLKVPAYSDVDSKATIIAGDTIDYANILLKLDDHFDYTSRCTCHPLPHTFDMHKGFFQQRAAGMYRNILNNIL</sequence>
<evidence type="ECO:0000313" key="2">
    <source>
        <dbReference type="EMBL" id="KAG0257597.1"/>
    </source>
</evidence>
<feature type="domain" description="HNH nuclease" evidence="1">
    <location>
        <begin position="29"/>
        <end position="79"/>
    </location>
</feature>
<comment type="caution">
    <text evidence="2">The sequence shown here is derived from an EMBL/GenBank/DDBJ whole genome shotgun (WGS) entry which is preliminary data.</text>
</comment>
<evidence type="ECO:0000313" key="3">
    <source>
        <dbReference type="Proteomes" id="UP000807716"/>
    </source>
</evidence>
<dbReference type="SMART" id="SM00507">
    <property type="entry name" value="HNHc"/>
    <property type="match status" value="1"/>
</dbReference>